<dbReference type="EMBL" id="CAJJDN010000002">
    <property type="protein sequence ID" value="CAD8046987.1"/>
    <property type="molecule type" value="Genomic_DNA"/>
</dbReference>
<dbReference type="PANTHER" id="PTHR46609">
    <property type="entry name" value="EXONUCLEASE, PHAGE-TYPE/RECB, C-TERMINAL DOMAIN-CONTAINING PROTEIN"/>
    <property type="match status" value="1"/>
</dbReference>
<organism evidence="1 2">
    <name type="scientific">Paramecium sonneborni</name>
    <dbReference type="NCBI Taxonomy" id="65129"/>
    <lineage>
        <taxon>Eukaryota</taxon>
        <taxon>Sar</taxon>
        <taxon>Alveolata</taxon>
        <taxon>Ciliophora</taxon>
        <taxon>Intramacronucleata</taxon>
        <taxon>Oligohymenophorea</taxon>
        <taxon>Peniculida</taxon>
        <taxon>Parameciidae</taxon>
        <taxon>Paramecium</taxon>
    </lineage>
</organism>
<evidence type="ECO:0000313" key="1">
    <source>
        <dbReference type="EMBL" id="CAD8046987.1"/>
    </source>
</evidence>
<dbReference type="OrthoDB" id="5987543at2759"/>
<sequence length="470" mass="56250">MQEIFKQFLIFKQIDQINLQEYCFYALDKENHLCFIYIDGDSVEIEVTEFELNKIKKLSQSKIEYLANITQNLEQIFSEIQPQDEQEKFCSLSLDQIFVNKKSNEIIVPKFIKNQLQQSKQRNLFIQNFFYNLKNHFVENEDDLHQENIENIIIMKKIIKKKLDLNDKVCDEIKQLFETFLLVSIEKIKTILIFQNGYYDYSLESNGNDYKAMKQFYQNYLIDRQQIPDEDLKTIEEFFITSLLPKNGNLIQEKIIEIKNYCQNEQQGLRLQANKMYDICKQEFNQKQGKKNKLKNEERKQGLAQKEIALVQYVIQHSDVKLKQTDVLINLNWPYISGKPDALIYDNKDNLIGLIQVKSSYKKQEFEENENFDVDFIVVDQNKVYSLKKDHKYYYQVQVNLLITELGQCIFMVSTKKGNREIIVRRDEALIKQIIKKQNKYYFTEILPSICKLRKYKIEQEDLIRIKEII</sequence>
<reference evidence="1" key="1">
    <citation type="submission" date="2021-01" db="EMBL/GenBank/DDBJ databases">
        <authorList>
            <consortium name="Genoscope - CEA"/>
            <person name="William W."/>
        </authorList>
    </citation>
    <scope>NUCLEOTIDE SEQUENCE</scope>
</reference>
<dbReference type="AlphaFoldDB" id="A0A8S1JXH4"/>
<dbReference type="PANTHER" id="PTHR46609:SF6">
    <property type="entry name" value="EXONUCLEASE, PHAGE-TYPE_RECB, C-TERMINAL DOMAIN-CONTAINING PROTEIN-RELATED"/>
    <property type="match status" value="1"/>
</dbReference>
<accession>A0A8S1JXH4</accession>
<proteinExistence type="predicted"/>
<name>A0A8S1JXH4_9CILI</name>
<protein>
    <submittedName>
        <fullName evidence="1">Uncharacterized protein</fullName>
    </submittedName>
</protein>
<dbReference type="Proteomes" id="UP000692954">
    <property type="component" value="Unassembled WGS sequence"/>
</dbReference>
<comment type="caution">
    <text evidence="1">The sequence shown here is derived from an EMBL/GenBank/DDBJ whole genome shotgun (WGS) entry which is preliminary data.</text>
</comment>
<dbReference type="InterPro" id="IPR051703">
    <property type="entry name" value="NF-kappa-B_Signaling_Reg"/>
</dbReference>
<evidence type="ECO:0000313" key="2">
    <source>
        <dbReference type="Proteomes" id="UP000692954"/>
    </source>
</evidence>
<gene>
    <name evidence="1" type="ORF">PSON_ATCC_30995.1.T0020166</name>
</gene>
<keyword evidence="2" id="KW-1185">Reference proteome</keyword>